<dbReference type="EMBL" id="SRLO01000198">
    <property type="protein sequence ID" value="TNN67832.1"/>
    <property type="molecule type" value="Genomic_DNA"/>
</dbReference>
<accession>A0A4Z2HSM2</accession>
<keyword evidence="2" id="KW-1185">Reference proteome</keyword>
<evidence type="ECO:0000313" key="2">
    <source>
        <dbReference type="Proteomes" id="UP000314294"/>
    </source>
</evidence>
<proteinExistence type="predicted"/>
<evidence type="ECO:0000313" key="1">
    <source>
        <dbReference type="EMBL" id="TNN67832.1"/>
    </source>
</evidence>
<comment type="caution">
    <text evidence="1">The sequence shown here is derived from an EMBL/GenBank/DDBJ whole genome shotgun (WGS) entry which is preliminary data.</text>
</comment>
<name>A0A4Z2HSM2_9TELE</name>
<sequence>MQESARGSKDWPVDGIALQQTEGQREAGSRGGVAMCGSQVLLREGVTDPDAIEGLELARPARVGSLSDDLEGS</sequence>
<dbReference type="AlphaFoldDB" id="A0A4Z2HSM2"/>
<dbReference type="Proteomes" id="UP000314294">
    <property type="component" value="Unassembled WGS sequence"/>
</dbReference>
<gene>
    <name evidence="1" type="ORF">EYF80_021986</name>
</gene>
<protein>
    <submittedName>
        <fullName evidence="1">Uncharacterized protein</fullName>
    </submittedName>
</protein>
<reference evidence="1 2" key="1">
    <citation type="submission" date="2019-03" db="EMBL/GenBank/DDBJ databases">
        <title>First draft genome of Liparis tanakae, snailfish: a comprehensive survey of snailfish specific genes.</title>
        <authorList>
            <person name="Kim W."/>
            <person name="Song I."/>
            <person name="Jeong J.-H."/>
            <person name="Kim D."/>
            <person name="Kim S."/>
            <person name="Ryu S."/>
            <person name="Song J.Y."/>
            <person name="Lee S.K."/>
        </authorList>
    </citation>
    <scope>NUCLEOTIDE SEQUENCE [LARGE SCALE GENOMIC DNA]</scope>
    <source>
        <tissue evidence="1">Muscle</tissue>
    </source>
</reference>
<organism evidence="1 2">
    <name type="scientific">Liparis tanakae</name>
    <name type="common">Tanaka's snailfish</name>
    <dbReference type="NCBI Taxonomy" id="230148"/>
    <lineage>
        <taxon>Eukaryota</taxon>
        <taxon>Metazoa</taxon>
        <taxon>Chordata</taxon>
        <taxon>Craniata</taxon>
        <taxon>Vertebrata</taxon>
        <taxon>Euteleostomi</taxon>
        <taxon>Actinopterygii</taxon>
        <taxon>Neopterygii</taxon>
        <taxon>Teleostei</taxon>
        <taxon>Neoteleostei</taxon>
        <taxon>Acanthomorphata</taxon>
        <taxon>Eupercaria</taxon>
        <taxon>Perciformes</taxon>
        <taxon>Cottioidei</taxon>
        <taxon>Cottales</taxon>
        <taxon>Liparidae</taxon>
        <taxon>Liparis</taxon>
    </lineage>
</organism>